<accession>A0A6G1SCF9</accession>
<feature type="repeat" description="WD" evidence="4">
    <location>
        <begin position="155"/>
        <end position="195"/>
    </location>
</feature>
<dbReference type="Pfam" id="PF00400">
    <property type="entry name" value="WD40"/>
    <property type="match status" value="5"/>
</dbReference>
<dbReference type="GO" id="GO:0043161">
    <property type="term" value="P:proteasome-mediated ubiquitin-dependent protein catabolic process"/>
    <property type="evidence" value="ECO:0007669"/>
    <property type="project" value="TreeGrafter"/>
</dbReference>
<dbReference type="PRINTS" id="PR00320">
    <property type="entry name" value="GPROTEINBRPT"/>
</dbReference>
<dbReference type="Gene3D" id="2.130.10.10">
    <property type="entry name" value="YVTN repeat-like/Quinoprotein amine dehydrogenase"/>
    <property type="match status" value="1"/>
</dbReference>
<name>A0A6G1SCF9_9ACAR</name>
<evidence type="ECO:0000313" key="5">
    <source>
        <dbReference type="EMBL" id="MDE48184.1"/>
    </source>
</evidence>
<gene>
    <name evidence="5" type="primary">plaa</name>
    <name evidence="5" type="ORF">g.16030</name>
</gene>
<dbReference type="PROSITE" id="PS50082">
    <property type="entry name" value="WD_REPEATS_2"/>
    <property type="match status" value="2"/>
</dbReference>
<dbReference type="InterPro" id="IPR036322">
    <property type="entry name" value="WD40_repeat_dom_sf"/>
</dbReference>
<feature type="repeat" description="WD" evidence="4">
    <location>
        <begin position="267"/>
        <end position="280"/>
    </location>
</feature>
<keyword evidence="1" id="KW-0963">Cytoplasm</keyword>
<sequence length="327" mass="35830">MATTTKSDPFIASEYGILQVLTGHEADVRAVSSYPDGGVLSASRDKMAKLFKPPKSDPHCELEEVQNFIGPTGVAAAICCGKTKSGDYEIYVASHDSNIFVYNILESKPLATLAKHSSEVCTLAFRVCNDQDVLVSGSWDQTAIIWINREPTVTLYGHIHAVWDVAFVARSFILTAGADKTIRKWNIPDGQLLNIFEGHTDCVRGLAVINGQQFLSCSNDATIIMWSINGDILNKFEGHENFIYSLCIVRQPLKPGEEPPKNRPYKIVSVSEDKTVRIWDKDSGCVQKIPIQASTLWAVAALDNGNFAVGTSDGFVYVFAPIKPGND</sequence>
<organism evidence="5">
    <name type="scientific">Aceria tosichella</name>
    <name type="common">wheat curl mite</name>
    <dbReference type="NCBI Taxonomy" id="561515"/>
    <lineage>
        <taxon>Eukaryota</taxon>
        <taxon>Metazoa</taxon>
        <taxon>Ecdysozoa</taxon>
        <taxon>Arthropoda</taxon>
        <taxon>Chelicerata</taxon>
        <taxon>Arachnida</taxon>
        <taxon>Acari</taxon>
        <taxon>Acariformes</taxon>
        <taxon>Trombidiformes</taxon>
        <taxon>Prostigmata</taxon>
        <taxon>Eupodina</taxon>
        <taxon>Eriophyoidea</taxon>
        <taxon>Eriophyidae</taxon>
        <taxon>Eriophyinae</taxon>
        <taxon>Aceriini</taxon>
        <taxon>Aceria</taxon>
    </lineage>
</organism>
<evidence type="ECO:0000256" key="4">
    <source>
        <dbReference type="PROSITE-ProRule" id="PRU00221"/>
    </source>
</evidence>
<evidence type="ECO:0000256" key="2">
    <source>
        <dbReference type="ARBA" id="ARBA00022574"/>
    </source>
</evidence>
<dbReference type="CDD" id="cd00200">
    <property type="entry name" value="WD40"/>
    <property type="match status" value="1"/>
</dbReference>
<dbReference type="InterPro" id="IPR020472">
    <property type="entry name" value="WD40_PAC1"/>
</dbReference>
<dbReference type="InterPro" id="IPR001680">
    <property type="entry name" value="WD40_rpt"/>
</dbReference>
<dbReference type="GO" id="GO:0010992">
    <property type="term" value="P:ubiquitin recycling"/>
    <property type="evidence" value="ECO:0007669"/>
    <property type="project" value="TreeGrafter"/>
</dbReference>
<protein>
    <submittedName>
        <fullName evidence="5">Phospholipase A-2-activating protein</fullName>
    </submittedName>
</protein>
<reference evidence="5" key="1">
    <citation type="submission" date="2018-10" db="EMBL/GenBank/DDBJ databases">
        <title>Transcriptome assembly of Aceria tosichella (Wheat curl mite) Type 2.</title>
        <authorList>
            <person name="Scully E.D."/>
            <person name="Geib S.M."/>
            <person name="Palmer N.A."/>
            <person name="Gupta A.K."/>
            <person name="Sarath G."/>
            <person name="Tatineni S."/>
        </authorList>
    </citation>
    <scope>NUCLEOTIDE SEQUENCE</scope>
    <source>
        <strain evidence="5">LincolnNE</strain>
    </source>
</reference>
<keyword evidence="2 4" id="KW-0853">WD repeat</keyword>
<evidence type="ECO:0000256" key="1">
    <source>
        <dbReference type="ARBA" id="ARBA00022490"/>
    </source>
</evidence>
<dbReference type="SUPFAM" id="SSF50978">
    <property type="entry name" value="WD40 repeat-like"/>
    <property type="match status" value="1"/>
</dbReference>
<keyword evidence="3" id="KW-0677">Repeat</keyword>
<dbReference type="SMART" id="SM00320">
    <property type="entry name" value="WD40"/>
    <property type="match status" value="7"/>
</dbReference>
<dbReference type="InterPro" id="IPR015943">
    <property type="entry name" value="WD40/YVTN_repeat-like_dom_sf"/>
</dbReference>
<dbReference type="PANTHER" id="PTHR19849:SF0">
    <property type="entry name" value="PHOSPHOLIPASE A-2-ACTIVATING PROTEIN"/>
    <property type="match status" value="1"/>
</dbReference>
<dbReference type="EMBL" id="GGYP01003413">
    <property type="protein sequence ID" value="MDE48184.1"/>
    <property type="molecule type" value="Transcribed_RNA"/>
</dbReference>
<dbReference type="AlphaFoldDB" id="A0A6G1SCF9"/>
<dbReference type="GO" id="GO:0043130">
    <property type="term" value="F:ubiquitin binding"/>
    <property type="evidence" value="ECO:0007669"/>
    <property type="project" value="TreeGrafter"/>
</dbReference>
<dbReference type="GO" id="GO:0005737">
    <property type="term" value="C:cytoplasm"/>
    <property type="evidence" value="ECO:0007669"/>
    <property type="project" value="TreeGrafter"/>
</dbReference>
<dbReference type="PANTHER" id="PTHR19849">
    <property type="entry name" value="PHOSPHOLIPASE A-2-ACTIVATING PROTEIN"/>
    <property type="match status" value="1"/>
</dbReference>
<evidence type="ECO:0000256" key="3">
    <source>
        <dbReference type="ARBA" id="ARBA00022737"/>
    </source>
</evidence>
<proteinExistence type="predicted"/>
<dbReference type="GO" id="GO:0005634">
    <property type="term" value="C:nucleus"/>
    <property type="evidence" value="ECO:0007669"/>
    <property type="project" value="TreeGrafter"/>
</dbReference>